<sequence>MSKIINLDFFTEGKINDLRKNKYKSEIDYAISLLKKEVDTIDVETFVRTNIEKLGKNRNGKIKRPSNSNILYTNTLNNHLGEVVKKICDDFNVNMSKKMPLMKKFSNPIWKELKEKDQKYTEFFENLALKIKTAHTEKHPDYVYTPNRNKHKQGALFKQFHYEKTKSKRKVKKVTKDIPKISGNTSIQNDRVNNSQQMENSRPLIPQEPINNLSNVVYIQDQSFRMSPIDHFDNSQQMSSAQVAQVMSQESIISFSNVNLQPQRFKASPIVGSSQQMGSVQVQESINSLSNLSNAQAQDNFISRNDGNAYMNLQDYGLMNTSDNSCLDEQFQNVEEPNQFPQFHEKRIFVDLLCQQNPFEYHVRQDNINSIGSDYIQNSLY</sequence>
<dbReference type="SUPFAM" id="SSF47095">
    <property type="entry name" value="HMG-box"/>
    <property type="match status" value="1"/>
</dbReference>
<keyword evidence="2" id="KW-1185">Reference proteome</keyword>
<evidence type="ECO:0000313" key="2">
    <source>
        <dbReference type="Proteomes" id="UP001153678"/>
    </source>
</evidence>
<dbReference type="OrthoDB" id="2329796at2759"/>
<dbReference type="Gene3D" id="1.10.30.10">
    <property type="entry name" value="High mobility group box domain"/>
    <property type="match status" value="1"/>
</dbReference>
<gene>
    <name evidence="1" type="ORF">FWILDA_LOCUS5</name>
</gene>
<dbReference type="EMBL" id="CAMKVN010000001">
    <property type="protein sequence ID" value="CAI2161345.1"/>
    <property type="molecule type" value="Genomic_DNA"/>
</dbReference>
<dbReference type="InterPro" id="IPR036910">
    <property type="entry name" value="HMG_box_dom_sf"/>
</dbReference>
<dbReference type="AlphaFoldDB" id="A0A9W4WKS6"/>
<evidence type="ECO:0000313" key="1">
    <source>
        <dbReference type="EMBL" id="CAI2161345.1"/>
    </source>
</evidence>
<name>A0A9W4WKS6_9GLOM</name>
<comment type="caution">
    <text evidence="1">The sequence shown here is derived from an EMBL/GenBank/DDBJ whole genome shotgun (WGS) entry which is preliminary data.</text>
</comment>
<dbReference type="Proteomes" id="UP001153678">
    <property type="component" value="Unassembled WGS sequence"/>
</dbReference>
<proteinExistence type="predicted"/>
<reference evidence="1" key="1">
    <citation type="submission" date="2022-08" db="EMBL/GenBank/DDBJ databases">
        <authorList>
            <person name="Kallberg Y."/>
            <person name="Tangrot J."/>
            <person name="Rosling A."/>
        </authorList>
    </citation>
    <scope>NUCLEOTIDE SEQUENCE</scope>
    <source>
        <strain evidence="1">Wild A</strain>
    </source>
</reference>
<protein>
    <submittedName>
        <fullName evidence="1">10276_t:CDS:1</fullName>
    </submittedName>
</protein>
<accession>A0A9W4WKS6</accession>
<organism evidence="1 2">
    <name type="scientific">Funneliformis geosporum</name>
    <dbReference type="NCBI Taxonomy" id="1117311"/>
    <lineage>
        <taxon>Eukaryota</taxon>
        <taxon>Fungi</taxon>
        <taxon>Fungi incertae sedis</taxon>
        <taxon>Mucoromycota</taxon>
        <taxon>Glomeromycotina</taxon>
        <taxon>Glomeromycetes</taxon>
        <taxon>Glomerales</taxon>
        <taxon>Glomeraceae</taxon>
        <taxon>Funneliformis</taxon>
    </lineage>
</organism>